<gene>
    <name evidence="1" type="ORF">PACLA_8A064632</name>
</gene>
<protein>
    <submittedName>
        <fullName evidence="1">Uncharacterized protein</fullName>
    </submittedName>
</protein>
<keyword evidence="2" id="KW-1185">Reference proteome</keyword>
<evidence type="ECO:0000313" key="1">
    <source>
        <dbReference type="EMBL" id="CAB3977328.1"/>
    </source>
</evidence>
<dbReference type="Proteomes" id="UP001152795">
    <property type="component" value="Unassembled WGS sequence"/>
</dbReference>
<sequence>MDLHTFKIYVSETEYFPVNLEYTTPQYTETGKFVDAIPLDYHKNSYFRSLAACYVSTFKSGISEDHLNNSISHSQLVTSTVKFHVHYQMEKFMKNPKLLDHYLTEDDLVTIRKHTPVRETWERRTLSSHANVGTWYCGLPVDVRRKIRRQHYVRTPYGGTYIEYEYLTGRFPKDVANDYKIFIPKTSRNKVSIRMGYDYFENNDLEEKVTSLEKAQQGNTAEIVKNVNGIIELNELGRNPPVQYDLTQLPGYPPGFFGTGTISTANQKKTKFIIFKVGGFEINFESQSSPYGFYEGNSGNIVLFSMTSRSVIVRTSFSFTYARGRISIFSLEFKNISSTGNVSNRNEATVLKCLLITT</sequence>
<reference evidence="1" key="1">
    <citation type="submission" date="2020-04" db="EMBL/GenBank/DDBJ databases">
        <authorList>
            <person name="Alioto T."/>
            <person name="Alioto T."/>
            <person name="Gomez Garrido J."/>
        </authorList>
    </citation>
    <scope>NUCLEOTIDE SEQUENCE</scope>
    <source>
        <strain evidence="1">A484AB</strain>
    </source>
</reference>
<evidence type="ECO:0000313" key="2">
    <source>
        <dbReference type="Proteomes" id="UP001152795"/>
    </source>
</evidence>
<name>A0A7D9D644_PARCT</name>
<organism evidence="1 2">
    <name type="scientific">Paramuricea clavata</name>
    <name type="common">Red gorgonian</name>
    <name type="synonym">Violescent sea-whip</name>
    <dbReference type="NCBI Taxonomy" id="317549"/>
    <lineage>
        <taxon>Eukaryota</taxon>
        <taxon>Metazoa</taxon>
        <taxon>Cnidaria</taxon>
        <taxon>Anthozoa</taxon>
        <taxon>Octocorallia</taxon>
        <taxon>Malacalcyonacea</taxon>
        <taxon>Plexauridae</taxon>
        <taxon>Paramuricea</taxon>
    </lineage>
</organism>
<proteinExistence type="predicted"/>
<dbReference type="EMBL" id="CACRXK020000042">
    <property type="protein sequence ID" value="CAB3977328.1"/>
    <property type="molecule type" value="Genomic_DNA"/>
</dbReference>
<dbReference type="AlphaFoldDB" id="A0A7D9D644"/>
<comment type="caution">
    <text evidence="1">The sequence shown here is derived from an EMBL/GenBank/DDBJ whole genome shotgun (WGS) entry which is preliminary data.</text>
</comment>
<accession>A0A7D9D644</accession>